<feature type="transmembrane region" description="Helical" evidence="4">
    <location>
        <begin position="633"/>
        <end position="656"/>
    </location>
</feature>
<dbReference type="SMART" id="SM00060">
    <property type="entry name" value="FN3"/>
    <property type="match status" value="2"/>
</dbReference>
<dbReference type="InterPro" id="IPR003599">
    <property type="entry name" value="Ig_sub"/>
</dbReference>
<feature type="domain" description="Fibronectin type-III" evidence="5">
    <location>
        <begin position="392"/>
        <end position="472"/>
    </location>
</feature>
<dbReference type="SUPFAM" id="SSF48726">
    <property type="entry name" value="Immunoglobulin"/>
    <property type="match status" value="2"/>
</dbReference>
<feature type="domain" description="Immunoglobulin" evidence="7">
    <location>
        <begin position="241"/>
        <end position="317"/>
    </location>
</feature>
<organism evidence="8 9">
    <name type="scientific">Plakobranchus ocellatus</name>
    <dbReference type="NCBI Taxonomy" id="259542"/>
    <lineage>
        <taxon>Eukaryota</taxon>
        <taxon>Metazoa</taxon>
        <taxon>Spiralia</taxon>
        <taxon>Lophotrochozoa</taxon>
        <taxon>Mollusca</taxon>
        <taxon>Gastropoda</taxon>
        <taxon>Heterobranchia</taxon>
        <taxon>Euthyneura</taxon>
        <taxon>Panpulmonata</taxon>
        <taxon>Sacoglossa</taxon>
        <taxon>Placobranchoidea</taxon>
        <taxon>Plakobranchidae</taxon>
        <taxon>Plakobranchus</taxon>
    </lineage>
</organism>
<gene>
    <name evidence="8" type="ORF">PoB_003750500</name>
</gene>
<feature type="compositionally biased region" description="Basic residues" evidence="3">
    <location>
        <begin position="352"/>
        <end position="377"/>
    </location>
</feature>
<evidence type="ECO:0000256" key="2">
    <source>
        <dbReference type="ARBA" id="ARBA00023319"/>
    </source>
</evidence>
<evidence type="ECO:0000313" key="8">
    <source>
        <dbReference type="EMBL" id="GFO11000.1"/>
    </source>
</evidence>
<feature type="compositionally biased region" description="Low complexity" evidence="3">
    <location>
        <begin position="1144"/>
        <end position="1157"/>
    </location>
</feature>
<dbReference type="InterPro" id="IPR013783">
    <property type="entry name" value="Ig-like_fold"/>
</dbReference>
<evidence type="ECO:0000256" key="1">
    <source>
        <dbReference type="ARBA" id="ARBA00023157"/>
    </source>
</evidence>
<evidence type="ECO:0000256" key="3">
    <source>
        <dbReference type="SAM" id="MobiDB-lite"/>
    </source>
</evidence>
<feature type="compositionally biased region" description="Basic and acidic residues" evidence="3">
    <location>
        <begin position="332"/>
        <end position="351"/>
    </location>
</feature>
<feature type="compositionally biased region" description="Low complexity" evidence="3">
    <location>
        <begin position="922"/>
        <end position="937"/>
    </location>
</feature>
<feature type="compositionally biased region" description="Polar residues" evidence="3">
    <location>
        <begin position="1120"/>
        <end position="1131"/>
    </location>
</feature>
<feature type="compositionally biased region" description="Polar residues" evidence="3">
    <location>
        <begin position="943"/>
        <end position="957"/>
    </location>
</feature>
<feature type="compositionally biased region" description="Polar residues" evidence="3">
    <location>
        <begin position="996"/>
        <end position="1018"/>
    </location>
</feature>
<dbReference type="InterPro" id="IPR036179">
    <property type="entry name" value="Ig-like_dom_sf"/>
</dbReference>
<dbReference type="Gene3D" id="2.60.40.10">
    <property type="entry name" value="Immunoglobulins"/>
    <property type="match status" value="4"/>
</dbReference>
<feature type="region of interest" description="Disordered" evidence="3">
    <location>
        <begin position="580"/>
        <end position="627"/>
    </location>
</feature>
<dbReference type="InterPro" id="IPR003598">
    <property type="entry name" value="Ig_sub2"/>
</dbReference>
<dbReference type="Pfam" id="PF00041">
    <property type="entry name" value="fn3"/>
    <property type="match status" value="2"/>
</dbReference>
<keyword evidence="2" id="KW-0393">Immunoglobulin domain</keyword>
<feature type="compositionally biased region" description="Polar residues" evidence="3">
    <location>
        <begin position="580"/>
        <end position="600"/>
    </location>
</feature>
<feature type="domain" description="Immunoglobulin subtype 2" evidence="6">
    <location>
        <begin position="114"/>
        <end position="194"/>
    </location>
</feature>
<evidence type="ECO:0000259" key="5">
    <source>
        <dbReference type="SMART" id="SM00060"/>
    </source>
</evidence>
<feature type="compositionally biased region" description="Basic residues" evidence="3">
    <location>
        <begin position="1232"/>
        <end position="1254"/>
    </location>
</feature>
<feature type="domain" description="Immunoglobulin" evidence="7">
    <location>
        <begin position="108"/>
        <end position="218"/>
    </location>
</feature>
<reference evidence="8 9" key="1">
    <citation type="journal article" date="2021" name="Elife">
        <title>Chloroplast acquisition without the gene transfer in kleptoplastic sea slugs, Plakobranchus ocellatus.</title>
        <authorList>
            <person name="Maeda T."/>
            <person name="Takahashi S."/>
            <person name="Yoshida T."/>
            <person name="Shimamura S."/>
            <person name="Takaki Y."/>
            <person name="Nagai Y."/>
            <person name="Toyoda A."/>
            <person name="Suzuki Y."/>
            <person name="Arimoto A."/>
            <person name="Ishii H."/>
            <person name="Satoh N."/>
            <person name="Nishiyama T."/>
            <person name="Hasebe M."/>
            <person name="Maruyama T."/>
            <person name="Minagawa J."/>
            <person name="Obokata J."/>
            <person name="Shigenobu S."/>
        </authorList>
    </citation>
    <scope>NUCLEOTIDE SEQUENCE [LARGE SCALE GENOMIC DNA]</scope>
</reference>
<dbReference type="FunFam" id="2.60.40.10:FF:000032">
    <property type="entry name" value="palladin isoform X1"/>
    <property type="match status" value="1"/>
</dbReference>
<dbReference type="CDD" id="cd00063">
    <property type="entry name" value="FN3"/>
    <property type="match status" value="2"/>
</dbReference>
<evidence type="ECO:0000259" key="6">
    <source>
        <dbReference type="SMART" id="SM00408"/>
    </source>
</evidence>
<feature type="domain" description="Immunoglobulin subtype 2" evidence="6">
    <location>
        <begin position="247"/>
        <end position="306"/>
    </location>
</feature>
<feature type="compositionally biased region" description="Basic residues" evidence="3">
    <location>
        <begin position="1090"/>
        <end position="1101"/>
    </location>
</feature>
<feature type="domain" description="Fibronectin type-III" evidence="5">
    <location>
        <begin position="494"/>
        <end position="581"/>
    </location>
</feature>
<name>A0AAV4AUM7_9GAST</name>
<dbReference type="PANTHER" id="PTHR44170">
    <property type="entry name" value="PROTEIN SIDEKICK"/>
    <property type="match status" value="1"/>
</dbReference>
<dbReference type="InterPro" id="IPR036116">
    <property type="entry name" value="FN3_sf"/>
</dbReference>
<keyword evidence="4" id="KW-0472">Membrane</keyword>
<dbReference type="Pfam" id="PF13927">
    <property type="entry name" value="Ig_3"/>
    <property type="match status" value="1"/>
</dbReference>
<keyword evidence="1" id="KW-1015">Disulfide bond</keyword>
<protein>
    <submittedName>
        <fullName evidence="8">Interference hedgehog-like protein</fullName>
    </submittedName>
</protein>
<evidence type="ECO:0000313" key="9">
    <source>
        <dbReference type="Proteomes" id="UP000735302"/>
    </source>
</evidence>
<dbReference type="EMBL" id="BLXT01004214">
    <property type="protein sequence ID" value="GFO11000.1"/>
    <property type="molecule type" value="Genomic_DNA"/>
</dbReference>
<dbReference type="SMART" id="SM00408">
    <property type="entry name" value="IGc2"/>
    <property type="match status" value="2"/>
</dbReference>
<keyword evidence="4" id="KW-1133">Transmembrane helix</keyword>
<dbReference type="SMART" id="SM00409">
    <property type="entry name" value="IG"/>
    <property type="match status" value="2"/>
</dbReference>
<feature type="compositionally biased region" description="Pro residues" evidence="3">
    <location>
        <begin position="876"/>
        <end position="891"/>
    </location>
</feature>
<keyword evidence="4" id="KW-0812">Transmembrane</keyword>
<dbReference type="SUPFAM" id="SSF49265">
    <property type="entry name" value="Fibronectin type III"/>
    <property type="match status" value="1"/>
</dbReference>
<dbReference type="Proteomes" id="UP000735302">
    <property type="component" value="Unassembled WGS sequence"/>
</dbReference>
<comment type="caution">
    <text evidence="8">The sequence shown here is derived from an EMBL/GenBank/DDBJ whole genome shotgun (WGS) entry which is preliminary data.</text>
</comment>
<feature type="compositionally biased region" description="Low complexity" evidence="3">
    <location>
        <begin position="892"/>
        <end position="905"/>
    </location>
</feature>
<feature type="region of interest" description="Disordered" evidence="3">
    <location>
        <begin position="316"/>
        <end position="401"/>
    </location>
</feature>
<dbReference type="InterPro" id="IPR003961">
    <property type="entry name" value="FN3_dom"/>
</dbReference>
<evidence type="ECO:0000259" key="7">
    <source>
        <dbReference type="SMART" id="SM00409"/>
    </source>
</evidence>
<dbReference type="PANTHER" id="PTHR44170:SF6">
    <property type="entry name" value="CONTACTIN"/>
    <property type="match status" value="1"/>
</dbReference>
<sequence>MANTDHRILKVPVPRFDGVLEMWQKTFLCLMKPTAARLRPESEERRTVRRLPSGSLVLSNINAAAAGTYSCVAVNEALGKNVTSPYVINLSVSKADGARSVGVLRGPRRMLRAVLGSSVTLECPSYGSALSGGDGVGAASGYHASAGTNVVWTKAGGSLPAGRYRTDLFGNLVIEPVDSLDAGTYYCSESQPTLIDGIQNDFAASSGFFSPRHNSSVFSWVDRPEVTLEMLTAPVAQMVRAPDDPVVVGEKVELSCFVGGYPAPQLTWYHNGRRLEGADMFGDLILREVTLADMGLYQCMATNEVGSAQGVARLRVKEKPERMEEDEEDVDSAVKEREQTSSDKGNNGERATRKRERKKQGRRRNMKLKDRRKKKNQQKFSSHTNGKPKYKPSAPEVEQLSDRSVKLSWEVPDKGNGQTIKFFKVQYKETKGEWKTSDAQLASNTRDFEVSGLKSGASYKFRVLAVYEDNDNLNSDSSDLFYLTVDSAADVSKPDTPPTIVEVKPVQYQQSFGLGITWQYKAESASPVEGFVILYKPFESTEDYAELILPGPGIRNHVLQNLQSDTDYTIRMQSFNSEGVSDYSNKVNGKTRSRDPSISQGIPPLLPPRVEPPMTDSPETNRQQRSRDELGQPIILCIAIGVLLCVLVPLVTICLCKYKKQKRRNLASNSEQKFQEQAQCFLAAGGDHSAAMKQHQQVNGGLYPSANPMSMAGSSGGQGGHNRMNLEVNPLADYDLQTSVHGGGSGFGAGRPKQYFSNGGINGMGSRYGGPGDHHQHTCNNNPCQHPHMACHGDMAYMEQQQQQQQQAMHSMQHRTLPLAPTPHSFYSEAGSLGRMPSHSTSTVNHDYSEPGEHELIMQQKQRAGMPMSSSSGLSHPPPPLQQPPQPPPPLLLHQHQQQQPQQHPFYNQAGGLDMVGHGHGLPHNPHPQQVPHHSSVNAAAQFHSNNPNTINTSSANPGGVGAARHYDHNWPPPYDQPRGSAADGAGSSGTLGKNVPTSCSKMQHHYNQAAQTMSERLSPTHVHVPASSSSSSSYSPTKTSDCPSNFGGAPPPSAVHPHALMSAGQHMRFAAPSHMHGRTNGREGQGGGKHQKRRRKRPHGREHQSGMCAGAHETGMKDQATNTDLSSNEGTFEFATFAPGVRGKPSSLGGSSQSGSDGEGRPCMSGSEVDESEQVPEQGHYHYCDSSFANHGSTESLEAIEGEDSDSAPPGSSDEEDPLQNVDPNHYHPYDHHHHLHHQHPQQHSKQYHHQYRSRQQQTSPTSATSATYQAIYPSSSTQVPVPL</sequence>
<dbReference type="CDD" id="cd00096">
    <property type="entry name" value="Ig"/>
    <property type="match status" value="2"/>
</dbReference>
<keyword evidence="9" id="KW-1185">Reference proteome</keyword>
<accession>A0AAV4AUM7</accession>
<proteinExistence type="predicted"/>
<feature type="region of interest" description="Disordered" evidence="3">
    <location>
        <begin position="1074"/>
        <end position="1177"/>
    </location>
</feature>
<evidence type="ECO:0000256" key="4">
    <source>
        <dbReference type="SAM" id="Phobius"/>
    </source>
</evidence>
<dbReference type="GO" id="GO:0098609">
    <property type="term" value="P:cell-cell adhesion"/>
    <property type="evidence" value="ECO:0007669"/>
    <property type="project" value="TreeGrafter"/>
</dbReference>
<feature type="region of interest" description="Disordered" evidence="3">
    <location>
        <begin position="860"/>
        <end position="1059"/>
    </location>
</feature>
<feature type="region of interest" description="Disordered" evidence="3">
    <location>
        <begin position="1198"/>
        <end position="1268"/>
    </location>
</feature>
<feature type="compositionally biased region" description="Low complexity" evidence="3">
    <location>
        <begin position="1255"/>
        <end position="1268"/>
    </location>
</feature>
<dbReference type="GO" id="GO:0016020">
    <property type="term" value="C:membrane"/>
    <property type="evidence" value="ECO:0007669"/>
    <property type="project" value="UniProtKB-SubCell"/>
</dbReference>